<dbReference type="AlphaFoldDB" id="A0A0F9TSZ9"/>
<accession>A0A0F9TSZ9</accession>
<keyword evidence="1" id="KW-0472">Membrane</keyword>
<dbReference type="PANTHER" id="PTHR30373">
    <property type="entry name" value="UPF0603 PROTEIN YGCG"/>
    <property type="match status" value="1"/>
</dbReference>
<reference evidence="3" key="1">
    <citation type="journal article" date="2015" name="Nature">
        <title>Complex archaea that bridge the gap between prokaryotes and eukaryotes.</title>
        <authorList>
            <person name="Spang A."/>
            <person name="Saw J.H."/>
            <person name="Jorgensen S.L."/>
            <person name="Zaremba-Niedzwiedzka K."/>
            <person name="Martijn J."/>
            <person name="Lind A.E."/>
            <person name="van Eijk R."/>
            <person name="Schleper C."/>
            <person name="Guy L."/>
            <person name="Ettema T.J."/>
        </authorList>
    </citation>
    <scope>NUCLEOTIDE SEQUENCE</scope>
</reference>
<comment type="caution">
    <text evidence="3">The sequence shown here is derived from an EMBL/GenBank/DDBJ whole genome shotgun (WGS) entry which is preliminary data.</text>
</comment>
<dbReference type="Gene3D" id="3.10.310.50">
    <property type="match status" value="1"/>
</dbReference>
<dbReference type="InterPro" id="IPR007621">
    <property type="entry name" value="TPM_dom"/>
</dbReference>
<keyword evidence="1" id="KW-1133">Transmembrane helix</keyword>
<proteinExistence type="predicted"/>
<protein>
    <recommendedName>
        <fullName evidence="2">TPM domain-containing protein</fullName>
    </recommendedName>
</protein>
<dbReference type="Pfam" id="PF04536">
    <property type="entry name" value="TPM_phosphatase"/>
    <property type="match status" value="1"/>
</dbReference>
<name>A0A0F9TSZ9_9ZZZZ</name>
<evidence type="ECO:0000256" key="1">
    <source>
        <dbReference type="SAM" id="Phobius"/>
    </source>
</evidence>
<evidence type="ECO:0000259" key="2">
    <source>
        <dbReference type="Pfam" id="PF04536"/>
    </source>
</evidence>
<gene>
    <name evidence="3" type="ORF">LCGC14_0692540</name>
</gene>
<organism evidence="3">
    <name type="scientific">marine sediment metagenome</name>
    <dbReference type="NCBI Taxonomy" id="412755"/>
    <lineage>
        <taxon>unclassified sequences</taxon>
        <taxon>metagenomes</taxon>
        <taxon>ecological metagenomes</taxon>
    </lineage>
</organism>
<feature type="transmembrane region" description="Helical" evidence="1">
    <location>
        <begin position="188"/>
        <end position="208"/>
    </location>
</feature>
<sequence>MRSVRVTMPRARLIFASAALCLLLPVGIATAEIESAPLTYVADRAGVIDPGMETQLIGLLQELEQKTGARIIVLTVDTTDGQDIHQYAIERADKWTFGPDRTSASALLVVAVSDRNYRFEIGYDFEAVLTDGFVGQVGRDYLVPHFKAGRYGQGIFEAAAILAEKIAAEGGITLTGMPAIRRPVQLPGIVRFILGILPIVFIVTMTLLSRGRHRSGLFWGILLGSMMGGGRGGGFGGGGFGGFGGGGGGGFGGGGAGGSW</sequence>
<dbReference type="PANTHER" id="PTHR30373:SF2">
    <property type="entry name" value="UPF0603 PROTEIN YGCG"/>
    <property type="match status" value="1"/>
</dbReference>
<dbReference type="EMBL" id="LAZR01001447">
    <property type="protein sequence ID" value="KKN44493.1"/>
    <property type="molecule type" value="Genomic_DNA"/>
</dbReference>
<evidence type="ECO:0000313" key="3">
    <source>
        <dbReference type="EMBL" id="KKN44493.1"/>
    </source>
</evidence>
<keyword evidence="1" id="KW-0812">Transmembrane</keyword>
<feature type="domain" description="TPM" evidence="2">
    <location>
        <begin position="41"/>
        <end position="162"/>
    </location>
</feature>